<name>A0AAV7SR54_PLEWA</name>
<protein>
    <submittedName>
        <fullName evidence="2">Uncharacterized protein</fullName>
    </submittedName>
</protein>
<proteinExistence type="predicted"/>
<feature type="compositionally biased region" description="Low complexity" evidence="1">
    <location>
        <begin position="95"/>
        <end position="108"/>
    </location>
</feature>
<evidence type="ECO:0000313" key="2">
    <source>
        <dbReference type="EMBL" id="KAJ1166630.1"/>
    </source>
</evidence>
<sequence>MGSRARVNGSAAPPLNQRAPNSVVVHSPALEEIKGTSGFAQEPAVKTVGVVLCVRSGWRAAAIRKIRETLKREGAWPGLRQWRSLESSAPEGPAREPQPSAPAQAAGALNRPAALPESERSGGDPRVEPGKHSSPRGAA</sequence>
<evidence type="ECO:0000256" key="1">
    <source>
        <dbReference type="SAM" id="MobiDB-lite"/>
    </source>
</evidence>
<dbReference type="Proteomes" id="UP001066276">
    <property type="component" value="Chromosome 4_2"/>
</dbReference>
<organism evidence="2 3">
    <name type="scientific">Pleurodeles waltl</name>
    <name type="common">Iberian ribbed newt</name>
    <dbReference type="NCBI Taxonomy" id="8319"/>
    <lineage>
        <taxon>Eukaryota</taxon>
        <taxon>Metazoa</taxon>
        <taxon>Chordata</taxon>
        <taxon>Craniata</taxon>
        <taxon>Vertebrata</taxon>
        <taxon>Euteleostomi</taxon>
        <taxon>Amphibia</taxon>
        <taxon>Batrachia</taxon>
        <taxon>Caudata</taxon>
        <taxon>Salamandroidea</taxon>
        <taxon>Salamandridae</taxon>
        <taxon>Pleurodelinae</taxon>
        <taxon>Pleurodeles</taxon>
    </lineage>
</organism>
<dbReference type="AlphaFoldDB" id="A0AAV7SR54"/>
<evidence type="ECO:0000313" key="3">
    <source>
        <dbReference type="Proteomes" id="UP001066276"/>
    </source>
</evidence>
<feature type="compositionally biased region" description="Basic and acidic residues" evidence="1">
    <location>
        <begin position="117"/>
        <end position="131"/>
    </location>
</feature>
<comment type="caution">
    <text evidence="2">The sequence shown here is derived from an EMBL/GenBank/DDBJ whole genome shotgun (WGS) entry which is preliminary data.</text>
</comment>
<keyword evidence="3" id="KW-1185">Reference proteome</keyword>
<feature type="region of interest" description="Disordered" evidence="1">
    <location>
        <begin position="1"/>
        <end position="23"/>
    </location>
</feature>
<accession>A0AAV7SR54</accession>
<feature type="region of interest" description="Disordered" evidence="1">
    <location>
        <begin position="73"/>
        <end position="139"/>
    </location>
</feature>
<gene>
    <name evidence="2" type="ORF">NDU88_007029</name>
</gene>
<dbReference type="EMBL" id="JANPWB010000008">
    <property type="protein sequence ID" value="KAJ1166630.1"/>
    <property type="molecule type" value="Genomic_DNA"/>
</dbReference>
<reference evidence="2" key="1">
    <citation type="journal article" date="2022" name="bioRxiv">
        <title>Sequencing and chromosome-scale assembly of the giantPleurodeles waltlgenome.</title>
        <authorList>
            <person name="Brown T."/>
            <person name="Elewa A."/>
            <person name="Iarovenko S."/>
            <person name="Subramanian E."/>
            <person name="Araus A.J."/>
            <person name="Petzold A."/>
            <person name="Susuki M."/>
            <person name="Suzuki K.-i.T."/>
            <person name="Hayashi T."/>
            <person name="Toyoda A."/>
            <person name="Oliveira C."/>
            <person name="Osipova E."/>
            <person name="Leigh N.D."/>
            <person name="Simon A."/>
            <person name="Yun M.H."/>
        </authorList>
    </citation>
    <scope>NUCLEOTIDE SEQUENCE</scope>
    <source>
        <strain evidence="2">20211129_DDA</strain>
        <tissue evidence="2">Liver</tissue>
    </source>
</reference>